<keyword evidence="1" id="KW-0596">Phosphopantetheine</keyword>
<dbReference type="Gene3D" id="1.10.1200.10">
    <property type="entry name" value="ACP-like"/>
    <property type="match status" value="1"/>
</dbReference>
<comment type="caution">
    <text evidence="5">The sequence shown here is derived from an EMBL/GenBank/DDBJ whole genome shotgun (WGS) entry which is preliminary data.</text>
</comment>
<evidence type="ECO:0000313" key="5">
    <source>
        <dbReference type="EMBL" id="PYC29935.1"/>
    </source>
</evidence>
<dbReference type="InterPro" id="IPR045851">
    <property type="entry name" value="AMP-bd_C_sf"/>
</dbReference>
<dbReference type="InterPro" id="IPR036736">
    <property type="entry name" value="ACP-like_sf"/>
</dbReference>
<accession>A0A9Q6IA60</accession>
<dbReference type="Pfam" id="PF00501">
    <property type="entry name" value="AMP-binding"/>
    <property type="match status" value="1"/>
</dbReference>
<dbReference type="SMART" id="SM00823">
    <property type="entry name" value="PKS_PP"/>
    <property type="match status" value="1"/>
</dbReference>
<dbReference type="InterPro" id="IPR000873">
    <property type="entry name" value="AMP-dep_synth/lig_dom"/>
</dbReference>
<dbReference type="InterPro" id="IPR020806">
    <property type="entry name" value="PKS_PP-bd"/>
</dbReference>
<sequence length="1343" mass="145421">MSQAMATLIEHWEQRGVHLYEDGGRLRYYCGADGLPEDIRHLVGHERSRLLAYLAPTDPLASHLGGLRQAYWLGEHSAFSQGSAAYLHLVYAGAVPTAAQLQAALPRLLALHPILAYTLDAQAPRFKPLVAPQLMVEQQVAAEGTDPRRCTALADSAMPIAPLTAEQPLFRLVLVAGPHERCLHVVYRLALFDAPAVQIFIGDLLALVAGDSPLQAQGYAPAQVAAWSRAQRLARFKARHYWLQKIPQLAAGPDLPLARRRQASATPARFIEHRVVLTPALQQALSAAARHHRVSLNAVLLTVYLQTLARWSGRTTVTCSVMYSTRTLLGPEFARTIGNFADTLLLDLPSQPLAFAACAQRVQQDLYGALQHAAYDGVSVVREWIREHDQRLDSSEPPMPYVFSSLLEMDLPAPPLQQTDHAMMTPQIWIDAQAFASEAGLCLSWDEREGLFEPGLVAQAFEHFHGALERLANQPSTWELTELALPESLLARVDAFNHCTRPLPRQALHQGLSRQAALRPDAPALLSAGSSLSFAELLRLASRLASHLNENGVGPSDHVVVRGSRDSANVVAIYAVLMAGATYVPVSKSSPVRRVHSIITQAAATTVLGDDAADIAAVLASPVNWSLDYRHWLASPEAQGAAIAPAYPAVDSSLAYLMFTSGTTGTPKGVAVSHRAAFNTLLDCRERFAIDAQDRLLGVSEFSFDLSVFDLFMPALCGCALILPANGERAEPQAWLDAARTHGATVWNSVPAIMEMALGYARAVGLPAPAASVRLWMASGDWIALGLPERLRELTPGSRFVALGGATEAAIWSNCFEVQQVHPEWPSIPYGRPLSNQRFYILDALGRRCPPGVKGMLYIAGDGLAAGYIHDRQRTEQAFFIEPGLQQRVYRTGDMGRLRMDGEIEFLGREDLQVKLNGMRVELAEIDAVLGRAPGVEQVAVCVDAAGALYGFFVAGQPAPSGPQLLAFAAQYLNPYMLPVQLFALAQMPLSANGKVDRGALVALLPGLCEPGEPVQEVGFSARQELLLSCVQRVLPAVRGAADSWFDMGASSLHAVHILLGLNTELGLDLSLADIYAYPSVSALLGHVQGTGRRHRNRVDFCAGSGEPQPLLVLVHPVGGALSCYWPMIRATREDFQVIGLCADAGQRFDTLEDQALEYLEQLQDSLQAARPVVLAGWSFGGVLAVEMARLLSDRGRQQLALVTLDAGAPLDSVVQLPPSLLQQLFQDDLEHCAQIQATGQAVAEVCESATQERFALFCRHYAALLDYRYRAPACPTWHLQASVEQPSSGLRPLAGQDRDAHCLTLAGDHYSILSGAALEQILLSLAAAVREVSAADERQAGT</sequence>
<dbReference type="SUPFAM" id="SSF53474">
    <property type="entry name" value="alpha/beta-Hydrolases"/>
    <property type="match status" value="1"/>
</dbReference>
<keyword evidence="3" id="KW-0436">Ligase</keyword>
<dbReference type="Gene3D" id="3.30.559.30">
    <property type="entry name" value="Nonribosomal peptide synthetase, condensation domain"/>
    <property type="match status" value="1"/>
</dbReference>
<dbReference type="GO" id="GO:0044550">
    <property type="term" value="P:secondary metabolite biosynthetic process"/>
    <property type="evidence" value="ECO:0007669"/>
    <property type="project" value="TreeGrafter"/>
</dbReference>
<dbReference type="InterPro" id="IPR009081">
    <property type="entry name" value="PP-bd_ACP"/>
</dbReference>
<evidence type="ECO:0000256" key="1">
    <source>
        <dbReference type="ARBA" id="ARBA00022450"/>
    </source>
</evidence>
<dbReference type="GO" id="GO:0043041">
    <property type="term" value="P:amino acid activation for nonribosomal peptide biosynthetic process"/>
    <property type="evidence" value="ECO:0007669"/>
    <property type="project" value="TreeGrafter"/>
</dbReference>
<dbReference type="Pfam" id="PF00668">
    <property type="entry name" value="Condensation"/>
    <property type="match status" value="1"/>
</dbReference>
<dbReference type="PANTHER" id="PTHR45527:SF10">
    <property type="entry name" value="PYOCHELIN SYNTHASE PCHF"/>
    <property type="match status" value="1"/>
</dbReference>
<dbReference type="PROSITE" id="PS00455">
    <property type="entry name" value="AMP_BINDING"/>
    <property type="match status" value="1"/>
</dbReference>
<dbReference type="PROSITE" id="PS50075">
    <property type="entry name" value="CARRIER"/>
    <property type="match status" value="1"/>
</dbReference>
<dbReference type="Pfam" id="PF00975">
    <property type="entry name" value="Thioesterase"/>
    <property type="match status" value="1"/>
</dbReference>
<gene>
    <name evidence="5" type="ORF">DMX08_28410</name>
</gene>
<evidence type="ECO:0000313" key="6">
    <source>
        <dbReference type="Proteomes" id="UP000248188"/>
    </source>
</evidence>
<dbReference type="SUPFAM" id="SSF56801">
    <property type="entry name" value="Acetyl-CoA synthetase-like"/>
    <property type="match status" value="1"/>
</dbReference>
<evidence type="ECO:0000259" key="4">
    <source>
        <dbReference type="PROSITE" id="PS50075"/>
    </source>
</evidence>
<proteinExistence type="predicted"/>
<dbReference type="NCBIfam" id="TIGR01733">
    <property type="entry name" value="AA-adenyl-dom"/>
    <property type="match status" value="1"/>
</dbReference>
<dbReference type="InterPro" id="IPR001242">
    <property type="entry name" value="Condensation_dom"/>
</dbReference>
<dbReference type="EMBL" id="QJRN01000025">
    <property type="protein sequence ID" value="PYC29935.1"/>
    <property type="molecule type" value="Genomic_DNA"/>
</dbReference>
<dbReference type="InterPro" id="IPR042099">
    <property type="entry name" value="ANL_N_sf"/>
</dbReference>
<organism evidence="5 6">
    <name type="scientific">Pseudomonas protegens</name>
    <dbReference type="NCBI Taxonomy" id="380021"/>
    <lineage>
        <taxon>Bacteria</taxon>
        <taxon>Pseudomonadati</taxon>
        <taxon>Pseudomonadota</taxon>
        <taxon>Gammaproteobacteria</taxon>
        <taxon>Pseudomonadales</taxon>
        <taxon>Pseudomonadaceae</taxon>
        <taxon>Pseudomonas</taxon>
    </lineage>
</organism>
<reference evidence="5 6" key="1">
    <citation type="submission" date="2018-06" db="EMBL/GenBank/DDBJ databases">
        <title>Pseudomonas diversity within urban Lake Michigan freshwaters.</title>
        <authorList>
            <person name="Batrich M."/>
            <person name="Hatzopoulos T."/>
            <person name="Putonti C."/>
        </authorList>
    </citation>
    <scope>NUCLEOTIDE SEQUENCE [LARGE SCALE GENOMIC DNA]</scope>
    <source>
        <strain evidence="5 6">MB-090624</strain>
    </source>
</reference>
<keyword evidence="2" id="KW-0597">Phosphoprotein</keyword>
<dbReference type="GO" id="GO:0031177">
    <property type="term" value="F:phosphopantetheine binding"/>
    <property type="evidence" value="ECO:0007669"/>
    <property type="project" value="InterPro"/>
</dbReference>
<dbReference type="GO" id="GO:0016874">
    <property type="term" value="F:ligase activity"/>
    <property type="evidence" value="ECO:0007669"/>
    <property type="project" value="UniProtKB-KW"/>
</dbReference>
<dbReference type="Pfam" id="PF00550">
    <property type="entry name" value="PP-binding"/>
    <property type="match status" value="1"/>
</dbReference>
<dbReference type="Gene3D" id="3.40.50.12780">
    <property type="entry name" value="N-terminal domain of ligase-like"/>
    <property type="match status" value="1"/>
</dbReference>
<dbReference type="InterPro" id="IPR029058">
    <property type="entry name" value="AB_hydrolase_fold"/>
</dbReference>
<feature type="domain" description="Carrier" evidence="4">
    <location>
        <begin position="1018"/>
        <end position="1092"/>
    </location>
</feature>
<dbReference type="InterPro" id="IPR023213">
    <property type="entry name" value="CAT-like_dom_sf"/>
</dbReference>
<evidence type="ECO:0000256" key="3">
    <source>
        <dbReference type="ARBA" id="ARBA00022598"/>
    </source>
</evidence>
<dbReference type="InterPro" id="IPR001031">
    <property type="entry name" value="Thioesterase"/>
</dbReference>
<dbReference type="Gene3D" id="3.30.300.30">
    <property type="match status" value="1"/>
</dbReference>
<dbReference type="InterPro" id="IPR010071">
    <property type="entry name" value="AA_adenyl_dom"/>
</dbReference>
<evidence type="ECO:0000256" key="2">
    <source>
        <dbReference type="ARBA" id="ARBA00022553"/>
    </source>
</evidence>
<protein>
    <recommendedName>
        <fullName evidence="4">Carrier domain-containing protein</fullName>
    </recommendedName>
</protein>
<dbReference type="Proteomes" id="UP000248188">
    <property type="component" value="Unassembled WGS sequence"/>
</dbReference>
<dbReference type="GO" id="GO:0005737">
    <property type="term" value="C:cytoplasm"/>
    <property type="evidence" value="ECO:0007669"/>
    <property type="project" value="TreeGrafter"/>
</dbReference>
<dbReference type="Gene3D" id="3.40.50.1820">
    <property type="entry name" value="alpha/beta hydrolase"/>
    <property type="match status" value="1"/>
</dbReference>
<dbReference type="SUPFAM" id="SSF47336">
    <property type="entry name" value="ACP-like"/>
    <property type="match status" value="1"/>
</dbReference>
<dbReference type="SUPFAM" id="SSF52777">
    <property type="entry name" value="CoA-dependent acyltransferases"/>
    <property type="match status" value="2"/>
</dbReference>
<dbReference type="Gene3D" id="3.30.559.10">
    <property type="entry name" value="Chloramphenicol acetyltransferase-like domain"/>
    <property type="match status" value="1"/>
</dbReference>
<name>A0A9Q6IA60_9PSED</name>
<dbReference type="InterPro" id="IPR020845">
    <property type="entry name" value="AMP-binding_CS"/>
</dbReference>
<dbReference type="PANTHER" id="PTHR45527">
    <property type="entry name" value="NONRIBOSOMAL PEPTIDE SYNTHETASE"/>
    <property type="match status" value="1"/>
</dbReference>